<reference evidence="12" key="1">
    <citation type="journal article" date="2014" name="Sci. Data">
        <title>Genomes of diverse isolates of the marine cyanobacterium Prochlorococcus.</title>
        <authorList>
            <person name="Biller S."/>
            <person name="Berube P."/>
            <person name="Thompson J."/>
            <person name="Kelly L."/>
            <person name="Roggensack S."/>
            <person name="Awad L."/>
            <person name="Roache-Johnson K."/>
            <person name="Ding H."/>
            <person name="Giovannoni S.J."/>
            <person name="Moore L.R."/>
            <person name="Chisholm S.W."/>
        </authorList>
    </citation>
    <scope>NUCLEOTIDE SEQUENCE [LARGE SCALE GENOMIC DNA]</scope>
    <source>
        <strain evidence="12">PAC1</strain>
    </source>
</reference>
<dbReference type="UniPathway" id="UPA00035">
    <property type="reaction ID" value="UER00042"/>
</dbReference>
<evidence type="ECO:0000256" key="2">
    <source>
        <dbReference type="ARBA" id="ARBA00004664"/>
    </source>
</evidence>
<dbReference type="PANTHER" id="PTHR42894:SF1">
    <property type="entry name" value="N-(5'-PHOSPHORIBOSYL)ANTHRANILATE ISOMERASE"/>
    <property type="match status" value="1"/>
</dbReference>
<evidence type="ECO:0000256" key="4">
    <source>
        <dbReference type="ARBA" id="ARBA00022272"/>
    </source>
</evidence>
<dbReference type="Pfam" id="PF00697">
    <property type="entry name" value="PRAI"/>
    <property type="match status" value="1"/>
</dbReference>
<dbReference type="HAMAP" id="MF_00135">
    <property type="entry name" value="PRAI"/>
    <property type="match status" value="1"/>
</dbReference>
<evidence type="ECO:0000259" key="10">
    <source>
        <dbReference type="Pfam" id="PF00697"/>
    </source>
</evidence>
<gene>
    <name evidence="9" type="primary">trpF</name>
    <name evidence="11" type="ORF">EV03_1755</name>
</gene>
<organism evidence="11 12">
    <name type="scientific">Prochlorococcus marinus str. PAC1</name>
    <dbReference type="NCBI Taxonomy" id="59924"/>
    <lineage>
        <taxon>Bacteria</taxon>
        <taxon>Bacillati</taxon>
        <taxon>Cyanobacteriota</taxon>
        <taxon>Cyanophyceae</taxon>
        <taxon>Synechococcales</taxon>
        <taxon>Prochlorococcaceae</taxon>
        <taxon>Prochlorococcus</taxon>
    </lineage>
</organism>
<proteinExistence type="inferred from homology"/>
<comment type="similarity">
    <text evidence="9">Belongs to the TrpF family.</text>
</comment>
<dbReference type="InterPro" id="IPR013785">
    <property type="entry name" value="Aldolase_TIM"/>
</dbReference>
<comment type="catalytic activity">
    <reaction evidence="1 9">
        <text>N-(5-phospho-beta-D-ribosyl)anthranilate = 1-(2-carboxyphenylamino)-1-deoxy-D-ribulose 5-phosphate</text>
        <dbReference type="Rhea" id="RHEA:21540"/>
        <dbReference type="ChEBI" id="CHEBI:18277"/>
        <dbReference type="ChEBI" id="CHEBI:58613"/>
        <dbReference type="EC" id="5.3.1.24"/>
    </reaction>
</comment>
<evidence type="ECO:0000313" key="11">
    <source>
        <dbReference type="EMBL" id="KGG19373.1"/>
    </source>
</evidence>
<dbReference type="CDD" id="cd00405">
    <property type="entry name" value="PRAI"/>
    <property type="match status" value="1"/>
</dbReference>
<keyword evidence="8 9" id="KW-0413">Isomerase</keyword>
<evidence type="ECO:0000256" key="7">
    <source>
        <dbReference type="ARBA" id="ARBA00023141"/>
    </source>
</evidence>
<name>A0A0A2BZ66_PROMR</name>
<dbReference type="SUPFAM" id="SSF51366">
    <property type="entry name" value="Ribulose-phoshate binding barrel"/>
    <property type="match status" value="1"/>
</dbReference>
<dbReference type="InterPro" id="IPR044643">
    <property type="entry name" value="TrpF_fam"/>
</dbReference>
<evidence type="ECO:0000256" key="5">
    <source>
        <dbReference type="ARBA" id="ARBA00022605"/>
    </source>
</evidence>
<comment type="pathway">
    <text evidence="2 9">Amino-acid biosynthesis; L-tryptophan biosynthesis; L-tryptophan from chorismate: step 3/5.</text>
</comment>
<evidence type="ECO:0000313" key="12">
    <source>
        <dbReference type="Proteomes" id="UP000030392"/>
    </source>
</evidence>
<evidence type="ECO:0000256" key="3">
    <source>
        <dbReference type="ARBA" id="ARBA00012572"/>
    </source>
</evidence>
<evidence type="ECO:0000256" key="9">
    <source>
        <dbReference type="HAMAP-Rule" id="MF_00135"/>
    </source>
</evidence>
<dbReference type="InterPro" id="IPR001240">
    <property type="entry name" value="PRAI_dom"/>
</dbReference>
<accession>A0A0A2BZ66</accession>
<comment type="caution">
    <text evidence="11">The sequence shown here is derived from an EMBL/GenBank/DDBJ whole genome shotgun (WGS) entry which is preliminary data.</text>
</comment>
<keyword evidence="5 9" id="KW-0028">Amino-acid biosynthesis</keyword>
<dbReference type="RefSeq" id="WP_036906960.1">
    <property type="nucleotide sequence ID" value="NZ_CP138967.1"/>
</dbReference>
<keyword evidence="7 9" id="KW-0057">Aromatic amino acid biosynthesis</keyword>
<protein>
    <recommendedName>
        <fullName evidence="4 9">N-(5'-phosphoribosyl)anthranilate isomerase</fullName>
        <shortName evidence="9">PRAI</shortName>
        <ecNumber evidence="3 9">5.3.1.24</ecNumber>
    </recommendedName>
</protein>
<dbReference type="Proteomes" id="UP000030392">
    <property type="component" value="Unassembled WGS sequence"/>
</dbReference>
<evidence type="ECO:0000256" key="1">
    <source>
        <dbReference type="ARBA" id="ARBA00001164"/>
    </source>
</evidence>
<dbReference type="GO" id="GO:0000162">
    <property type="term" value="P:L-tryptophan biosynthetic process"/>
    <property type="evidence" value="ECO:0007669"/>
    <property type="project" value="UniProtKB-UniRule"/>
</dbReference>
<feature type="domain" description="N-(5'phosphoribosyl) anthranilate isomerase (PRAI)" evidence="10">
    <location>
        <begin position="13"/>
        <end position="218"/>
    </location>
</feature>
<dbReference type="Gene3D" id="3.20.20.70">
    <property type="entry name" value="Aldolase class I"/>
    <property type="match status" value="1"/>
</dbReference>
<dbReference type="InterPro" id="IPR011060">
    <property type="entry name" value="RibuloseP-bd_barrel"/>
</dbReference>
<dbReference type="EMBL" id="JNAX01000015">
    <property type="protein sequence ID" value="KGG19373.1"/>
    <property type="molecule type" value="Genomic_DNA"/>
</dbReference>
<dbReference type="GO" id="GO:0004640">
    <property type="term" value="F:phosphoribosylanthranilate isomerase activity"/>
    <property type="evidence" value="ECO:0007669"/>
    <property type="project" value="UniProtKB-UniRule"/>
</dbReference>
<dbReference type="AlphaFoldDB" id="A0A0A2BZ66"/>
<dbReference type="PANTHER" id="PTHR42894">
    <property type="entry name" value="N-(5'-PHOSPHORIBOSYL)ANTHRANILATE ISOMERASE"/>
    <property type="match status" value="1"/>
</dbReference>
<sequence length="224" mass="24901">MIRKSSSKKSTAIKICGLTKTSQARSIAELKINAIGVIGVKNSPRFVPEEECMKIFNEVEKVSSSIEKVLVIANAKLEEVKCINNRSTPPSVIQLHGNESVDYCRELKNEFPGIKIWKAFRLKAINDLENISQYEKNIDAILIDAWDKKSLGGTGNRVPIELLLNKTFKSPWILAGGISAEIIPEIFSKLRPDGIDASSRLEISPGIKDIKKVASLVREIREQT</sequence>
<keyword evidence="6 9" id="KW-0822">Tryptophan biosynthesis</keyword>
<evidence type="ECO:0000256" key="6">
    <source>
        <dbReference type="ARBA" id="ARBA00022822"/>
    </source>
</evidence>
<dbReference type="EC" id="5.3.1.24" evidence="3 9"/>
<evidence type="ECO:0000256" key="8">
    <source>
        <dbReference type="ARBA" id="ARBA00023235"/>
    </source>
</evidence>